<accession>A0A1I7EDE4</accession>
<dbReference type="eggNOG" id="COG1574">
    <property type="taxonomic scope" value="Bacteria"/>
</dbReference>
<dbReference type="GO" id="GO:0016810">
    <property type="term" value="F:hydrolase activity, acting on carbon-nitrogen (but not peptide) bonds"/>
    <property type="evidence" value="ECO:0007669"/>
    <property type="project" value="InterPro"/>
</dbReference>
<dbReference type="OrthoDB" id="9811399at2"/>
<dbReference type="Pfam" id="PF07969">
    <property type="entry name" value="Amidohydro_3"/>
    <property type="match status" value="1"/>
</dbReference>
<organism evidence="2 3">
    <name type="scientific">Sedimentitalea nanhaiensis</name>
    <dbReference type="NCBI Taxonomy" id="999627"/>
    <lineage>
        <taxon>Bacteria</taxon>
        <taxon>Pseudomonadati</taxon>
        <taxon>Pseudomonadota</taxon>
        <taxon>Alphaproteobacteria</taxon>
        <taxon>Rhodobacterales</taxon>
        <taxon>Paracoccaceae</taxon>
        <taxon>Sedimentitalea</taxon>
    </lineage>
</organism>
<dbReference type="STRING" id="999627.SAMN05216236_1771"/>
<dbReference type="Gene3D" id="2.30.40.10">
    <property type="entry name" value="Urease, subunit C, domain 1"/>
    <property type="match status" value="1"/>
</dbReference>
<gene>
    <name evidence="2" type="ORF">SAMN05216236_1771</name>
</gene>
<protein>
    <recommendedName>
        <fullName evidence="1">Amidohydrolase 3 domain-containing protein</fullName>
    </recommendedName>
</protein>
<dbReference type="Gene3D" id="3.20.20.140">
    <property type="entry name" value="Metal-dependent hydrolases"/>
    <property type="match status" value="1"/>
</dbReference>
<dbReference type="InterPro" id="IPR033932">
    <property type="entry name" value="YtcJ-like"/>
</dbReference>
<evidence type="ECO:0000259" key="1">
    <source>
        <dbReference type="Pfam" id="PF07969"/>
    </source>
</evidence>
<dbReference type="EMBL" id="FPAW01000077">
    <property type="protein sequence ID" value="SFU21954.1"/>
    <property type="molecule type" value="Genomic_DNA"/>
</dbReference>
<dbReference type="AlphaFoldDB" id="A0A1I7EDE4"/>
<sequence length="558" mass="59942">MAQAEIIIENGRLITFAEGRPRAEALALADGHLLAVGSNADIREMRGPGTRVIDAQGNTVLPGFIESHIHLFAGGFELGLLDLSGCHDADTLAQSVRSHAANTPDQSLIYAIGAQYDLLGKGRPIDRHGLDRALPGRAFAVLAADHHTVWANTPALKLAGILNGAPVSKGSEIVMGPDGLATGELLEPGAYGYILAKTELGGRDMLGMTTGADPVPPATPGQRAADKAALRAGLRHLAATGVTTFHNMDGNFYQLELLAEIQSEGDLLCRGQIPFHLKNFDPIDRLDEADEMRRRYASDWLWSNRLKLFYDGVVESGTAAMLQPYPNWPDSAGAPLFDNTQFNQICMRADAMGLQISVHAIGDAAVRGTLDAFAAARHVNGIRDSRHRIEHIEILHPDDLPRLRALDVVASMQPLHAPCGGLFAAPPKGMILHETQKPLAYAWQSIRDTGVPMIFSSDWPVVPVEVMPSIQAAVAPMDLPLPWSGQRQSLMNALHSYTAQAAHAEFSESTKGRLVPGMFADVVVLSDNIEARPSETLDQVTASITICGGRITHDTTGI</sequence>
<dbReference type="Gene3D" id="3.10.310.70">
    <property type="match status" value="1"/>
</dbReference>
<dbReference type="CDD" id="cd01300">
    <property type="entry name" value="YtcJ_like"/>
    <property type="match status" value="1"/>
</dbReference>
<dbReference type="Proteomes" id="UP000182466">
    <property type="component" value="Unassembled WGS sequence"/>
</dbReference>
<evidence type="ECO:0000313" key="2">
    <source>
        <dbReference type="EMBL" id="SFU21954.1"/>
    </source>
</evidence>
<evidence type="ECO:0000313" key="3">
    <source>
        <dbReference type="Proteomes" id="UP000182466"/>
    </source>
</evidence>
<dbReference type="RefSeq" id="WP_027261178.1">
    <property type="nucleotide sequence ID" value="NZ_FPAW01000077.1"/>
</dbReference>
<name>A0A1I7EDE4_9RHOB</name>
<proteinExistence type="predicted"/>
<dbReference type="PANTHER" id="PTHR22642">
    <property type="entry name" value="IMIDAZOLONEPROPIONASE"/>
    <property type="match status" value="1"/>
</dbReference>
<keyword evidence="3" id="KW-1185">Reference proteome</keyword>
<dbReference type="SUPFAM" id="SSF51556">
    <property type="entry name" value="Metallo-dependent hydrolases"/>
    <property type="match status" value="1"/>
</dbReference>
<reference evidence="2 3" key="1">
    <citation type="submission" date="2016-10" db="EMBL/GenBank/DDBJ databases">
        <authorList>
            <person name="de Groot N.N."/>
        </authorList>
    </citation>
    <scope>NUCLEOTIDE SEQUENCE [LARGE SCALE GENOMIC DNA]</scope>
    <source>
        <strain evidence="2 3">CGMCC 1.10959</strain>
    </source>
</reference>
<dbReference type="InterPro" id="IPR032466">
    <property type="entry name" value="Metal_Hydrolase"/>
</dbReference>
<dbReference type="InterPro" id="IPR011059">
    <property type="entry name" value="Metal-dep_hydrolase_composite"/>
</dbReference>
<dbReference type="SUPFAM" id="SSF51338">
    <property type="entry name" value="Composite domain of metallo-dependent hydrolases"/>
    <property type="match status" value="1"/>
</dbReference>
<dbReference type="InterPro" id="IPR013108">
    <property type="entry name" value="Amidohydro_3"/>
</dbReference>
<dbReference type="PANTHER" id="PTHR22642:SF2">
    <property type="entry name" value="PROTEIN LONG AFTER FAR-RED 3"/>
    <property type="match status" value="1"/>
</dbReference>
<feature type="domain" description="Amidohydrolase 3" evidence="1">
    <location>
        <begin position="51"/>
        <end position="553"/>
    </location>
</feature>